<dbReference type="FunFam" id="3.90.70.130:FF:000001">
    <property type="entry name" value="Probable Ufm1-specific protease 2"/>
    <property type="match status" value="1"/>
</dbReference>
<dbReference type="Pfam" id="PF07910">
    <property type="entry name" value="Peptidase_C78"/>
    <property type="match status" value="1"/>
</dbReference>
<evidence type="ECO:0000256" key="5">
    <source>
        <dbReference type="ARBA" id="ARBA00022801"/>
    </source>
</evidence>
<comment type="subunit">
    <text evidence="8">Interacts with odr-4.</text>
</comment>
<keyword evidence="5" id="KW-0378">Hydrolase</keyword>
<dbReference type="Proteomes" id="UP000046392">
    <property type="component" value="Unplaced"/>
</dbReference>
<feature type="domain" description="UFSP1/2/DUB catalytic" evidence="11">
    <location>
        <begin position="358"/>
        <end position="542"/>
    </location>
</feature>
<keyword evidence="3" id="KW-0645">Protease</keyword>
<evidence type="ECO:0000313" key="13">
    <source>
        <dbReference type="WBParaSite" id="SPAL_0001264700.1"/>
    </source>
</evidence>
<evidence type="ECO:0000256" key="7">
    <source>
        <dbReference type="ARBA" id="ARBA00056938"/>
    </source>
</evidence>
<evidence type="ECO:0000256" key="3">
    <source>
        <dbReference type="ARBA" id="ARBA00022670"/>
    </source>
</evidence>
<sequence length="551" mass="63569">MSAKTFKINYSKSCPDLQDNENIRKNFDIALLFGIPNSNLITNVFFCEVKDYLENANFIYSSITSDIYLIAVVTLNNSITKSNLDINKLSAFTLLNKEPKLIFSISLESFKNENVSFLEKSNEINLYPIEKSSLFYLKYNINVNFDGKNDEYEIERLLNQLSSSVFICESDNIIINNDMESRSNIDKNISKIEEAILKEKQLIFKTCYSSSRPNDEQRIVPTIRQIEGKFNVSTINFPIIILLPLSTSQLSKIYSQMKEAILRILLQIQLFYKVHKRFMKMSFGTYQLPNTNTFVNIFNLNTEKEEENTSYRKYLHKIYNLTLTVPVFRISQAFGVLKEKSSYLQNPHIGIKYNSQGECVLIKGNYEYRHYLQDNFNDSGWGCAYRSFQTVWSWFLLQNFTDKPIPSHREIQQCLYDIGDKDSTFVGSKRWIGSTEISFCLDSMLGISSRILSVSSGSQMNELAREIIHHFKNNGAPIMVGGGQLAHTIIGIDFNDLTGECTFLILDPHYTGNDDIQTIIKKGWCGWKDMKFWDKSSFYNLLLPINPSINC</sequence>
<dbReference type="SUPFAM" id="SSF54001">
    <property type="entry name" value="Cysteine proteinases"/>
    <property type="match status" value="1"/>
</dbReference>
<evidence type="ECO:0000313" key="12">
    <source>
        <dbReference type="Proteomes" id="UP000046392"/>
    </source>
</evidence>
<comment type="subcellular location">
    <subcellularLocation>
        <location evidence="1">Endoplasmic reticulum membrane</location>
        <topology evidence="1">Peripheral membrane protein</topology>
    </subcellularLocation>
</comment>
<dbReference type="GO" id="GO:0005634">
    <property type="term" value="C:nucleus"/>
    <property type="evidence" value="ECO:0007669"/>
    <property type="project" value="TreeGrafter"/>
</dbReference>
<dbReference type="AlphaFoldDB" id="A0A0N5C3W3"/>
<dbReference type="Gene3D" id="3.90.70.130">
    <property type="match status" value="1"/>
</dbReference>
<protein>
    <recommendedName>
        <fullName evidence="9">Ufm1-specific protease</fullName>
    </recommendedName>
    <alternativeName>
        <fullName evidence="10">Odorant response abnormal protein 8</fullName>
    </alternativeName>
</protein>
<dbReference type="GO" id="GO:0005789">
    <property type="term" value="C:endoplasmic reticulum membrane"/>
    <property type="evidence" value="ECO:0007669"/>
    <property type="project" value="UniProtKB-SubCell"/>
</dbReference>
<evidence type="ECO:0000256" key="4">
    <source>
        <dbReference type="ARBA" id="ARBA00022786"/>
    </source>
</evidence>
<reference evidence="13" key="1">
    <citation type="submission" date="2017-02" db="UniProtKB">
        <authorList>
            <consortium name="WormBaseParasite"/>
        </authorList>
    </citation>
    <scope>IDENTIFICATION</scope>
</reference>
<dbReference type="STRING" id="174720.A0A0N5C3W3"/>
<dbReference type="WBParaSite" id="SPAL_0001264700.1">
    <property type="protein sequence ID" value="SPAL_0001264700.1"/>
    <property type="gene ID" value="SPAL_0001264700"/>
</dbReference>
<keyword evidence="6" id="KW-0788">Thiol protease</keyword>
<organism evidence="12 13">
    <name type="scientific">Strongyloides papillosus</name>
    <name type="common">Intestinal threadworm</name>
    <dbReference type="NCBI Taxonomy" id="174720"/>
    <lineage>
        <taxon>Eukaryota</taxon>
        <taxon>Metazoa</taxon>
        <taxon>Ecdysozoa</taxon>
        <taxon>Nematoda</taxon>
        <taxon>Chromadorea</taxon>
        <taxon>Rhabditida</taxon>
        <taxon>Tylenchina</taxon>
        <taxon>Panagrolaimomorpha</taxon>
        <taxon>Strongyloidoidea</taxon>
        <taxon>Strongyloididae</taxon>
        <taxon>Strongyloides</taxon>
    </lineage>
</organism>
<dbReference type="InterPro" id="IPR012462">
    <property type="entry name" value="UFSP1/2_DUB_cat"/>
</dbReference>
<dbReference type="PANTHER" id="PTHR48153">
    <property type="entry name" value="UFM1-SPECIFIC PROTEASE 2"/>
    <property type="match status" value="1"/>
</dbReference>
<evidence type="ECO:0000256" key="9">
    <source>
        <dbReference type="ARBA" id="ARBA00073057"/>
    </source>
</evidence>
<accession>A0A0N5C3W3</accession>
<proteinExistence type="inferred from homology"/>
<keyword evidence="4" id="KW-0833">Ubl conjugation pathway</keyword>
<keyword evidence="12" id="KW-1185">Reference proteome</keyword>
<evidence type="ECO:0000256" key="6">
    <source>
        <dbReference type="ARBA" id="ARBA00022807"/>
    </source>
</evidence>
<evidence type="ECO:0000259" key="11">
    <source>
        <dbReference type="Pfam" id="PF07910"/>
    </source>
</evidence>
<dbReference type="InterPro" id="IPR038765">
    <property type="entry name" value="Papain-like_cys_pep_sf"/>
</dbReference>
<dbReference type="GO" id="GO:0006508">
    <property type="term" value="P:proteolysis"/>
    <property type="evidence" value="ECO:0007669"/>
    <property type="project" value="UniProtKB-KW"/>
</dbReference>
<evidence type="ECO:0000256" key="8">
    <source>
        <dbReference type="ARBA" id="ARBA00064300"/>
    </source>
</evidence>
<dbReference type="PANTHER" id="PTHR48153:SF2">
    <property type="entry name" value="UFM1-SPECIFIC PROTEASE 2"/>
    <property type="match status" value="1"/>
</dbReference>
<dbReference type="GO" id="GO:0071567">
    <property type="term" value="F:deUFMylase activity"/>
    <property type="evidence" value="ECO:0007669"/>
    <property type="project" value="UniProtKB-ARBA"/>
</dbReference>
<evidence type="ECO:0000256" key="2">
    <source>
        <dbReference type="ARBA" id="ARBA00008552"/>
    </source>
</evidence>
<name>A0A0N5C3W3_STREA</name>
<evidence type="ECO:0000256" key="10">
    <source>
        <dbReference type="ARBA" id="ARBA00076114"/>
    </source>
</evidence>
<comment type="similarity">
    <text evidence="2">Belongs to the peptidase C78 family.</text>
</comment>
<comment type="function">
    <text evidence="7">Thiol protease which recognizes and hydrolyzes the peptide bond at the C-terminal Gly of ufm-1, a ubiquitin-like modifier protein bound to a number of target proteins. Required, with oct-4, for the localization of a subset of 7 transmembrane domain odorant receptors, including odr-10, to the cilia of olfactory neurons AWA and AWC. Operates in aggregation behavior, and responses to oxygen levels.</text>
</comment>
<evidence type="ECO:0000256" key="1">
    <source>
        <dbReference type="ARBA" id="ARBA00004406"/>
    </source>
</evidence>